<keyword evidence="4" id="KW-0812">Transmembrane</keyword>
<dbReference type="PANTHER" id="PTHR47666">
    <property type="entry name" value="PROTEIN VASCULAR ASSOCIATED DEATH 1, CHLOROPLASTIC"/>
    <property type="match status" value="1"/>
</dbReference>
<gene>
    <name evidence="6" type="ORF">ACHAW5_002102</name>
</gene>
<dbReference type="EMBL" id="JALLAZ020000763">
    <property type="protein sequence ID" value="KAL3787734.1"/>
    <property type="molecule type" value="Genomic_DNA"/>
</dbReference>
<feature type="transmembrane region" description="Helical" evidence="4">
    <location>
        <begin position="647"/>
        <end position="665"/>
    </location>
</feature>
<comment type="caution">
    <text evidence="6">The sequence shown here is derived from an EMBL/GenBank/DDBJ whole genome shotgun (WGS) entry which is preliminary data.</text>
</comment>
<dbReference type="PROSITE" id="PS51778">
    <property type="entry name" value="VAST"/>
    <property type="match status" value="1"/>
</dbReference>
<reference evidence="6 7" key="1">
    <citation type="submission" date="2024-10" db="EMBL/GenBank/DDBJ databases">
        <title>Updated reference genomes for cyclostephanoid diatoms.</title>
        <authorList>
            <person name="Roberts W.R."/>
            <person name="Alverson A.J."/>
        </authorList>
    </citation>
    <scope>NUCLEOTIDE SEQUENCE [LARGE SCALE GENOMIC DNA]</scope>
    <source>
        <strain evidence="6 7">AJA276-08</strain>
    </source>
</reference>
<evidence type="ECO:0000256" key="1">
    <source>
        <dbReference type="ARBA" id="ARBA00004370"/>
    </source>
</evidence>
<evidence type="ECO:0000313" key="7">
    <source>
        <dbReference type="Proteomes" id="UP001530315"/>
    </source>
</evidence>
<evidence type="ECO:0000313" key="6">
    <source>
        <dbReference type="EMBL" id="KAL3787734.1"/>
    </source>
</evidence>
<feature type="region of interest" description="Disordered" evidence="3">
    <location>
        <begin position="120"/>
        <end position="146"/>
    </location>
</feature>
<organism evidence="6 7">
    <name type="scientific">Stephanodiscus triporus</name>
    <dbReference type="NCBI Taxonomy" id="2934178"/>
    <lineage>
        <taxon>Eukaryota</taxon>
        <taxon>Sar</taxon>
        <taxon>Stramenopiles</taxon>
        <taxon>Ochrophyta</taxon>
        <taxon>Bacillariophyta</taxon>
        <taxon>Coscinodiscophyceae</taxon>
        <taxon>Thalassiosirophycidae</taxon>
        <taxon>Stephanodiscales</taxon>
        <taxon>Stephanodiscaceae</taxon>
        <taxon>Stephanodiscus</taxon>
    </lineage>
</organism>
<evidence type="ECO:0000256" key="3">
    <source>
        <dbReference type="SAM" id="MobiDB-lite"/>
    </source>
</evidence>
<keyword evidence="2 4" id="KW-0472">Membrane</keyword>
<dbReference type="PANTHER" id="PTHR47666:SF1">
    <property type="entry name" value="PROTEIN VASCULAR ASSOCIATED DEATH 1, CHLOROPLASTIC"/>
    <property type="match status" value="1"/>
</dbReference>
<feature type="domain" description="VASt" evidence="5">
    <location>
        <begin position="383"/>
        <end position="561"/>
    </location>
</feature>
<keyword evidence="4" id="KW-1133">Transmembrane helix</keyword>
<evidence type="ECO:0000259" key="5">
    <source>
        <dbReference type="PROSITE" id="PS51778"/>
    </source>
</evidence>
<comment type="subcellular location">
    <subcellularLocation>
        <location evidence="1">Membrane</location>
    </subcellularLocation>
</comment>
<keyword evidence="7" id="KW-1185">Reference proteome</keyword>
<evidence type="ECO:0000256" key="2">
    <source>
        <dbReference type="ARBA" id="ARBA00023136"/>
    </source>
</evidence>
<dbReference type="Proteomes" id="UP001530315">
    <property type="component" value="Unassembled WGS sequence"/>
</dbReference>
<accession>A0ABD3PIC4</accession>
<dbReference type="AlphaFoldDB" id="A0ABD3PIC4"/>
<dbReference type="Pfam" id="PF16016">
    <property type="entry name" value="VASt"/>
    <property type="match status" value="1"/>
</dbReference>
<evidence type="ECO:0000256" key="4">
    <source>
        <dbReference type="SAM" id="Phobius"/>
    </source>
</evidence>
<name>A0ABD3PIC4_9STRA</name>
<proteinExistence type="predicted"/>
<dbReference type="GO" id="GO:0016020">
    <property type="term" value="C:membrane"/>
    <property type="evidence" value="ECO:0007669"/>
    <property type="project" value="UniProtKB-SubCell"/>
</dbReference>
<dbReference type="InterPro" id="IPR031968">
    <property type="entry name" value="VASt"/>
</dbReference>
<sequence>MSGDGGDLPAAPALLIDLSVNTLAVGEEPIDKEEEDQEHTGELLVDFSERSIPSARRLAVGDEPIDKEEQGLEHTGELLVDFSERPMPLDRGKSSFSFIQCPQDTIASDIKDSMCTSVEGKTADTTSSPTAFEEFAGDSAPTPRNAVSESLVGEIFTTEKKDDETVQVVSLDEASSEVNSVLSHNGLISNDDIAQNGVTASAILSSTATSNSTRKESGEGKTKIVSKTPFDAFGDYVVNFFQRTVVYEEELELRQSQQHLHLNSTFRGSSRRNIHITTEFSEGQVSTSTADTTTDVKLNKANGLTTPELEALATVEAISGFRDVSEVKKQLKAEHSFYVVDEDQSKKKMRNADEAPIETEASTKQQAENWAIFFREKDKIKFNEAAIESLVLPLSVDEFYNRVLADDSSHSFNKFMCDIGELDVDITPWDLPSASTTWAASESLSRTIHYTHPVNAPMAPPTAKARKQQILHKFSNAGLCLETCTIVEEVPMADCFVVEDRLWVHGAKDGSEGCVLSVTFQIRFVKGTLFRRIIENTTRREYAIFWDQFAEMVLGLGEDSREADIGLEDAAAIVEEEGHEMPLSSAMSCIRRLSRRLSIVTKSPSTREGLHIEGVEEEWGIYVQRIVNFVRDGVRYIRKQVTESDNAFVVAGAVFFLMMSLNLVAMRQMMVLGQSLQKMDARLEKIDLNQAILLKLWNEKVLDESCSS</sequence>
<protein>
    <recommendedName>
        <fullName evidence="5">VASt domain-containing protein</fullName>
    </recommendedName>
</protein>